<organism evidence="1 2">
    <name type="scientific">Smallanthus sonchifolius</name>
    <dbReference type="NCBI Taxonomy" id="185202"/>
    <lineage>
        <taxon>Eukaryota</taxon>
        <taxon>Viridiplantae</taxon>
        <taxon>Streptophyta</taxon>
        <taxon>Embryophyta</taxon>
        <taxon>Tracheophyta</taxon>
        <taxon>Spermatophyta</taxon>
        <taxon>Magnoliopsida</taxon>
        <taxon>eudicotyledons</taxon>
        <taxon>Gunneridae</taxon>
        <taxon>Pentapetalae</taxon>
        <taxon>asterids</taxon>
        <taxon>campanulids</taxon>
        <taxon>Asterales</taxon>
        <taxon>Asteraceae</taxon>
        <taxon>Asteroideae</taxon>
        <taxon>Heliantheae alliance</taxon>
        <taxon>Millerieae</taxon>
        <taxon>Smallanthus</taxon>
    </lineage>
</organism>
<proteinExistence type="predicted"/>
<keyword evidence="2" id="KW-1185">Reference proteome</keyword>
<dbReference type="EMBL" id="CM042035">
    <property type="protein sequence ID" value="KAI3754420.1"/>
    <property type="molecule type" value="Genomic_DNA"/>
</dbReference>
<reference evidence="1 2" key="2">
    <citation type="journal article" date="2022" name="Mol. Ecol. Resour.">
        <title>The genomes of chicory, endive, great burdock and yacon provide insights into Asteraceae paleo-polyploidization history and plant inulin production.</title>
        <authorList>
            <person name="Fan W."/>
            <person name="Wang S."/>
            <person name="Wang H."/>
            <person name="Wang A."/>
            <person name="Jiang F."/>
            <person name="Liu H."/>
            <person name="Zhao H."/>
            <person name="Xu D."/>
            <person name="Zhang Y."/>
        </authorList>
    </citation>
    <scope>NUCLEOTIDE SEQUENCE [LARGE SCALE GENOMIC DNA]</scope>
    <source>
        <strain evidence="2">cv. Yunnan</strain>
        <tissue evidence="1">Leaves</tissue>
    </source>
</reference>
<reference evidence="2" key="1">
    <citation type="journal article" date="2022" name="Mol. Ecol. Resour.">
        <title>The genomes of chicory, endive, great burdock and yacon provide insights into Asteraceae palaeo-polyploidization history and plant inulin production.</title>
        <authorList>
            <person name="Fan W."/>
            <person name="Wang S."/>
            <person name="Wang H."/>
            <person name="Wang A."/>
            <person name="Jiang F."/>
            <person name="Liu H."/>
            <person name="Zhao H."/>
            <person name="Xu D."/>
            <person name="Zhang Y."/>
        </authorList>
    </citation>
    <scope>NUCLEOTIDE SEQUENCE [LARGE SCALE GENOMIC DNA]</scope>
    <source>
        <strain evidence="2">cv. Yunnan</strain>
    </source>
</reference>
<evidence type="ECO:0000313" key="1">
    <source>
        <dbReference type="EMBL" id="KAI3754420.1"/>
    </source>
</evidence>
<sequence length="347" mass="39595">MKKNEGSEKKVEEKVGDNEEGRERKAVYKSLIEPSLLPGNITVGDVWGNFVPCYDPNHPIKQESSEYHPLGSQHNPICSPYYNDDPFVVLPEHNSPEYHPQSQNSSSQWMDAGSDFNNWNTGTQSIQGNEAQSSQIQLSEEDSSEDSQYYQTASENPDDYPFNNPVSNTFDYQSHNFGSPVMYDPYVFPEPTYSGPYQAYFQSPPEYHNAYNDMLVVIRKPPPKFGEIGNPSVPYNPSINIHSAPAAGSYNITPVYSKKFHEGYAEMPYENKCDPKEEERVDSNVPYIPYYETIPIPALHINENASGREREQMLLNRIAELERENAEIEAWNVLLVQALENKNFRNL</sequence>
<accession>A0ACB9E6V0</accession>
<name>A0ACB9E6V0_9ASTR</name>
<dbReference type="Proteomes" id="UP001056120">
    <property type="component" value="Linkage Group LG18"/>
</dbReference>
<protein>
    <submittedName>
        <fullName evidence="1">Uncharacterized protein</fullName>
    </submittedName>
</protein>
<gene>
    <name evidence="1" type="ORF">L1987_54203</name>
</gene>
<evidence type="ECO:0000313" key="2">
    <source>
        <dbReference type="Proteomes" id="UP001056120"/>
    </source>
</evidence>
<comment type="caution">
    <text evidence="1">The sequence shown here is derived from an EMBL/GenBank/DDBJ whole genome shotgun (WGS) entry which is preliminary data.</text>
</comment>